<feature type="region of interest" description="Disordered" evidence="1">
    <location>
        <begin position="76"/>
        <end position="96"/>
    </location>
</feature>
<dbReference type="Proteomes" id="UP000714275">
    <property type="component" value="Unassembled WGS sequence"/>
</dbReference>
<protein>
    <submittedName>
        <fullName evidence="3">Uncharacterized protein</fullName>
    </submittedName>
</protein>
<dbReference type="AlphaFoldDB" id="A0A9P7D886"/>
<evidence type="ECO:0000313" key="4">
    <source>
        <dbReference type="Proteomes" id="UP000714275"/>
    </source>
</evidence>
<organism evidence="3 4">
    <name type="scientific">Suillus placidus</name>
    <dbReference type="NCBI Taxonomy" id="48579"/>
    <lineage>
        <taxon>Eukaryota</taxon>
        <taxon>Fungi</taxon>
        <taxon>Dikarya</taxon>
        <taxon>Basidiomycota</taxon>
        <taxon>Agaricomycotina</taxon>
        <taxon>Agaricomycetes</taxon>
        <taxon>Agaricomycetidae</taxon>
        <taxon>Boletales</taxon>
        <taxon>Suillineae</taxon>
        <taxon>Suillaceae</taxon>
        <taxon>Suillus</taxon>
    </lineage>
</organism>
<feature type="transmembrane region" description="Helical" evidence="2">
    <location>
        <begin position="45"/>
        <end position="65"/>
    </location>
</feature>
<dbReference type="OrthoDB" id="2692543at2759"/>
<proteinExistence type="predicted"/>
<reference evidence="3" key="1">
    <citation type="journal article" date="2020" name="New Phytol.">
        <title>Comparative genomics reveals dynamic genome evolution in host specialist ectomycorrhizal fungi.</title>
        <authorList>
            <person name="Lofgren L.A."/>
            <person name="Nguyen N.H."/>
            <person name="Vilgalys R."/>
            <person name="Ruytinx J."/>
            <person name="Liao H.L."/>
            <person name="Branco S."/>
            <person name="Kuo A."/>
            <person name="LaButti K."/>
            <person name="Lipzen A."/>
            <person name="Andreopoulos W."/>
            <person name="Pangilinan J."/>
            <person name="Riley R."/>
            <person name="Hundley H."/>
            <person name="Na H."/>
            <person name="Barry K."/>
            <person name="Grigoriev I.V."/>
            <person name="Stajich J.E."/>
            <person name="Kennedy P.G."/>
        </authorList>
    </citation>
    <scope>NUCLEOTIDE SEQUENCE</scope>
    <source>
        <strain evidence="3">DOB743</strain>
    </source>
</reference>
<name>A0A9P7D886_9AGAM</name>
<keyword evidence="2" id="KW-1133">Transmembrane helix</keyword>
<gene>
    <name evidence="3" type="ORF">EV702DRAFT_1065918</name>
</gene>
<sequence length="272" mass="29577">MISTYTVLNGAARLTVTGFLAVSFFKKTAVDHAAKVIQEAERVTIVTIGLAAADLCLSTAILFLASDRTARKLLSGDFNTPDSPPPDIYTHPPSRAQRRKRFSIESDTTLVADDDDFINNLDNLSDTKQWFGDKCKGGNLLQGTEIVTIKNSESPPRQSQLVLGPLILGTTPASPDISLPNSSTTITALFLSITTPPQSITLPPKPPDTKLTFNRRRQQHRTRLRAARGVRTYIGHLEQLHAEISANKEALLDGWANAMAKLGLTSTLAPPH</sequence>
<evidence type="ECO:0000256" key="1">
    <source>
        <dbReference type="SAM" id="MobiDB-lite"/>
    </source>
</evidence>
<evidence type="ECO:0000313" key="3">
    <source>
        <dbReference type="EMBL" id="KAG1782658.1"/>
    </source>
</evidence>
<keyword evidence="2" id="KW-0472">Membrane</keyword>
<evidence type="ECO:0000256" key="2">
    <source>
        <dbReference type="SAM" id="Phobius"/>
    </source>
</evidence>
<accession>A0A9P7D886</accession>
<dbReference type="EMBL" id="JABBWD010000003">
    <property type="protein sequence ID" value="KAG1782658.1"/>
    <property type="molecule type" value="Genomic_DNA"/>
</dbReference>
<keyword evidence="2" id="KW-0812">Transmembrane</keyword>
<keyword evidence="4" id="KW-1185">Reference proteome</keyword>
<comment type="caution">
    <text evidence="3">The sequence shown here is derived from an EMBL/GenBank/DDBJ whole genome shotgun (WGS) entry which is preliminary data.</text>
</comment>